<organism evidence="2 3">
    <name type="scientific">Pichia inconspicua</name>
    <dbReference type="NCBI Taxonomy" id="52247"/>
    <lineage>
        <taxon>Eukaryota</taxon>
        <taxon>Fungi</taxon>
        <taxon>Dikarya</taxon>
        <taxon>Ascomycota</taxon>
        <taxon>Saccharomycotina</taxon>
        <taxon>Pichiomycetes</taxon>
        <taxon>Pichiales</taxon>
        <taxon>Pichiaceae</taxon>
        <taxon>Pichia</taxon>
    </lineage>
</organism>
<dbReference type="AlphaFoldDB" id="A0A4T0X3W8"/>
<accession>A0A4T0X3W8</accession>
<dbReference type="InterPro" id="IPR027417">
    <property type="entry name" value="P-loop_NTPase"/>
</dbReference>
<proteinExistence type="predicted"/>
<evidence type="ECO:0000259" key="1">
    <source>
        <dbReference type="Pfam" id="PF24913"/>
    </source>
</evidence>
<feature type="domain" description="AAA protein C-terminal winged helix" evidence="1">
    <location>
        <begin position="337"/>
        <end position="449"/>
    </location>
</feature>
<protein>
    <recommendedName>
        <fullName evidence="1">AAA protein C-terminal winged helix domain-containing protein</fullName>
    </recommendedName>
</protein>
<dbReference type="InterPro" id="IPR056808">
    <property type="entry name" value="HTH_AAA"/>
</dbReference>
<dbReference type="PANTHER" id="PTHR36168">
    <property type="entry name" value="CHROMOSOME 1, WHOLE GENOME SHOTGUN SEQUENCE"/>
    <property type="match status" value="1"/>
</dbReference>
<gene>
    <name evidence="2" type="ORF">CANINC_001424</name>
</gene>
<dbReference type="EMBL" id="SELW01000220">
    <property type="protein sequence ID" value="TID29913.1"/>
    <property type="molecule type" value="Genomic_DNA"/>
</dbReference>
<dbReference type="STRING" id="52247.A0A4T0X3W8"/>
<sequence>MRPLILLRRFTTSRISRIQFNDTNGSTTATGKAYEAALVTFTSLLVLVLGGVAYHKLYKWNVLNKMQASFNTRESLLLTKHDSDHQLLEKGLWAERPNQALLDKIVSGVIKGKYYLLLGEKGTGKASTVVESIQRVNGNDCVVVDCSSDVELMRLRIGTALNFDFFEDYIGSLFSMKGPRESTPILDIERAFIKLETILLKRRYNTDKPLVMVFNNSHLIDTSLVELLQQRAESFASSGLLTMLFISEDYWLFEKMRTLATRMQVINFEDTHLAEATKILKSARMKYFSDKLTDDECERIFNIIGGRPQHLNYIASHSDMLRSARDLIDSEKRWFLNNCTLLGKNMDDDVNDYGKFSTSAMLLMKSLVELDNKNDPTDLPKLPLWRAKQIMTRADFIETLDRLNIFTIGTNCKVKADNVPMMKAFHEIAAEPGFEQLLQESLDRVAEIESIHRTRELVFKPDSLHQQSSPSIHK</sequence>
<dbReference type="Proteomes" id="UP000307173">
    <property type="component" value="Unassembled WGS sequence"/>
</dbReference>
<dbReference type="Pfam" id="PF24913">
    <property type="entry name" value="WHD_AAA_fung"/>
    <property type="match status" value="1"/>
</dbReference>
<keyword evidence="3" id="KW-1185">Reference proteome</keyword>
<comment type="caution">
    <text evidence="2">The sequence shown here is derived from an EMBL/GenBank/DDBJ whole genome shotgun (WGS) entry which is preliminary data.</text>
</comment>
<evidence type="ECO:0000313" key="3">
    <source>
        <dbReference type="Proteomes" id="UP000307173"/>
    </source>
</evidence>
<evidence type="ECO:0000313" key="2">
    <source>
        <dbReference type="EMBL" id="TID29913.1"/>
    </source>
</evidence>
<dbReference type="SUPFAM" id="SSF52540">
    <property type="entry name" value="P-loop containing nucleoside triphosphate hydrolases"/>
    <property type="match status" value="1"/>
</dbReference>
<dbReference type="PANTHER" id="PTHR36168:SF1">
    <property type="entry name" value="ORC1-LIKE AAA ATPASE DOMAIN-CONTAINING PROTEIN"/>
    <property type="match status" value="1"/>
</dbReference>
<dbReference type="OrthoDB" id="511599at2759"/>
<name>A0A4T0X3W8_9ASCO</name>
<reference evidence="2 3" key="1">
    <citation type="journal article" date="2019" name="Front. Genet.">
        <title>Whole-Genome Sequencing of the Opportunistic Yeast Pathogen Candida inconspicua Uncovers Its Hybrid Origin.</title>
        <authorList>
            <person name="Mixao V."/>
            <person name="Hansen A.P."/>
            <person name="Saus E."/>
            <person name="Boekhout T."/>
            <person name="Lass-Florl C."/>
            <person name="Gabaldon T."/>
        </authorList>
    </citation>
    <scope>NUCLEOTIDE SEQUENCE [LARGE SCALE GENOMIC DNA]</scope>
    <source>
        <strain evidence="2 3">CBS 180</strain>
    </source>
</reference>